<dbReference type="AlphaFoldDB" id="A0A2H1KHB7"/>
<reference evidence="1 2" key="1">
    <citation type="submission" date="2017-03" db="EMBL/GenBank/DDBJ databases">
        <authorList>
            <person name="Afonso C.L."/>
            <person name="Miller P.J."/>
            <person name="Scott M.A."/>
            <person name="Spackman E."/>
            <person name="Goraichik I."/>
            <person name="Dimitrov K.M."/>
            <person name="Suarez D.L."/>
            <person name="Swayne D.E."/>
        </authorList>
    </citation>
    <scope>NUCLEOTIDE SEQUENCE [LARGE SCALE GENOMIC DNA]</scope>
    <source>
        <strain evidence="1 2">Mu101</strain>
    </source>
</reference>
<evidence type="ECO:0000313" key="2">
    <source>
        <dbReference type="Proteomes" id="UP000234498"/>
    </source>
</evidence>
<proteinExistence type="predicted"/>
<accession>A0A2H1KHB7</accession>
<dbReference type="OrthoDB" id="5148419at2"/>
<gene>
    <name evidence="1" type="ORF">BLIN101_03356</name>
</gene>
<dbReference type="RefSeq" id="WP_101596812.1">
    <property type="nucleotide sequence ID" value="NZ_FXZA01000038.1"/>
</dbReference>
<sequence length="88" mass="10148">MTVPTTDPMLRIVYGAAYDHLLRHPEFDGRPRPGHPALIRTGVDPADVQSWPGVEDVRRMTRDEWIEARLEAVRRGDEEPPLRPKERP</sequence>
<dbReference type="EMBL" id="FXZA01000038">
    <property type="protein sequence ID" value="SMX99151.1"/>
    <property type="molecule type" value="Genomic_DNA"/>
</dbReference>
<organism evidence="1 2">
    <name type="scientific">Brevibacterium linens</name>
    <dbReference type="NCBI Taxonomy" id="1703"/>
    <lineage>
        <taxon>Bacteria</taxon>
        <taxon>Bacillati</taxon>
        <taxon>Actinomycetota</taxon>
        <taxon>Actinomycetes</taxon>
        <taxon>Micrococcales</taxon>
        <taxon>Brevibacteriaceae</taxon>
        <taxon>Brevibacterium</taxon>
    </lineage>
</organism>
<protein>
    <submittedName>
        <fullName evidence="1">Uncharacterized protein</fullName>
    </submittedName>
</protein>
<evidence type="ECO:0000313" key="1">
    <source>
        <dbReference type="EMBL" id="SMX99151.1"/>
    </source>
</evidence>
<name>A0A2H1KHB7_BRELN</name>
<dbReference type="Proteomes" id="UP000234498">
    <property type="component" value="Unassembled WGS sequence"/>
</dbReference>